<dbReference type="GO" id="GO:0016887">
    <property type="term" value="F:ATP hydrolysis activity"/>
    <property type="evidence" value="ECO:0007669"/>
    <property type="project" value="UniProtKB-UniRule"/>
</dbReference>
<dbReference type="InterPro" id="IPR000808">
    <property type="entry name" value="Mrp-like_CS"/>
</dbReference>
<dbReference type="PANTHER" id="PTHR42961:SF2">
    <property type="entry name" value="IRON-SULFUR PROTEIN NUBPL"/>
    <property type="match status" value="1"/>
</dbReference>
<accession>A0A6B8R9X2</accession>
<dbReference type="GO" id="GO:0016226">
    <property type="term" value="P:iron-sulfur cluster assembly"/>
    <property type="evidence" value="ECO:0007669"/>
    <property type="project" value="InterPro"/>
</dbReference>
<dbReference type="EMBL" id="CP034235">
    <property type="protein sequence ID" value="QGQ93651.1"/>
    <property type="molecule type" value="Genomic_DNA"/>
</dbReference>
<reference evidence="12" key="1">
    <citation type="submission" date="2018-11" db="EMBL/GenBank/DDBJ databases">
        <title>Complete genome sequence of Paenibacillus sp. ML311-T8.</title>
        <authorList>
            <person name="Nam Y.-D."/>
            <person name="Kang J."/>
            <person name="Chung W.-H."/>
            <person name="Park Y.S."/>
        </authorList>
    </citation>
    <scope>NUCLEOTIDE SEQUENCE [LARGE SCALE GENOMIC DNA]</scope>
    <source>
        <strain evidence="12">ML311-T8</strain>
    </source>
</reference>
<dbReference type="InterPro" id="IPR002744">
    <property type="entry name" value="MIP18-like"/>
</dbReference>
<dbReference type="OrthoDB" id="9809679at2"/>
<proteinExistence type="inferred from homology"/>
<evidence type="ECO:0000256" key="9">
    <source>
        <dbReference type="SAM" id="MobiDB-lite"/>
    </source>
</evidence>
<dbReference type="InterPro" id="IPR033756">
    <property type="entry name" value="YlxH/NBP35"/>
</dbReference>
<keyword evidence="6 8" id="KW-0408">Iron</keyword>
<dbReference type="GO" id="GO:0046872">
    <property type="term" value="F:metal ion binding"/>
    <property type="evidence" value="ECO:0007669"/>
    <property type="project" value="UniProtKB-KW"/>
</dbReference>
<evidence type="ECO:0000256" key="2">
    <source>
        <dbReference type="ARBA" id="ARBA00008205"/>
    </source>
</evidence>
<feature type="compositionally biased region" description="Polar residues" evidence="9">
    <location>
        <begin position="92"/>
        <end position="109"/>
    </location>
</feature>
<evidence type="ECO:0000256" key="3">
    <source>
        <dbReference type="ARBA" id="ARBA00022723"/>
    </source>
</evidence>
<feature type="domain" description="MIP18 family-like" evidence="10">
    <location>
        <begin position="4"/>
        <end position="74"/>
    </location>
</feature>
<gene>
    <name evidence="11" type="ORF">EHS13_01310</name>
</gene>
<dbReference type="Pfam" id="PF01883">
    <property type="entry name" value="FeS_assembly_P"/>
    <property type="match status" value="1"/>
</dbReference>
<comment type="similarity">
    <text evidence="2">In the C-terminal section; belongs to the Mrp/NBP35 ATP-binding proteins family.</text>
</comment>
<evidence type="ECO:0000256" key="4">
    <source>
        <dbReference type="ARBA" id="ARBA00022741"/>
    </source>
</evidence>
<evidence type="ECO:0000256" key="7">
    <source>
        <dbReference type="ARBA" id="ARBA00023014"/>
    </source>
</evidence>
<keyword evidence="3 8" id="KW-0479">Metal-binding</keyword>
<keyword evidence="12" id="KW-1185">Reference proteome</keyword>
<dbReference type="RefSeq" id="WP_155698617.1">
    <property type="nucleotide sequence ID" value="NZ_CP034235.1"/>
</dbReference>
<dbReference type="FunFam" id="3.40.50.300:FF:001099">
    <property type="entry name" value="Iron-sulfur cluster carrier protein"/>
    <property type="match status" value="1"/>
</dbReference>
<comment type="similarity">
    <text evidence="8">Belongs to the Mrp/NBP35 ATP-binding proteins family.</text>
</comment>
<dbReference type="SUPFAM" id="SSF117916">
    <property type="entry name" value="Fe-S cluster assembly (FSCA) domain-like"/>
    <property type="match status" value="1"/>
</dbReference>
<dbReference type="InterPro" id="IPR019591">
    <property type="entry name" value="Mrp/NBP35_ATP-bd"/>
</dbReference>
<dbReference type="Gene3D" id="3.40.50.300">
    <property type="entry name" value="P-loop containing nucleotide triphosphate hydrolases"/>
    <property type="match status" value="1"/>
</dbReference>
<keyword evidence="8" id="KW-0378">Hydrolase</keyword>
<keyword evidence="5 8" id="KW-0067">ATP-binding</keyword>
<dbReference type="Gene3D" id="3.30.300.130">
    <property type="entry name" value="Fe-S cluster assembly (FSCA)"/>
    <property type="match status" value="1"/>
</dbReference>
<organism evidence="11 12">
    <name type="scientific">Paenibacillus psychroresistens</name>
    <dbReference type="NCBI Taxonomy" id="1778678"/>
    <lineage>
        <taxon>Bacteria</taxon>
        <taxon>Bacillati</taxon>
        <taxon>Bacillota</taxon>
        <taxon>Bacilli</taxon>
        <taxon>Bacillales</taxon>
        <taxon>Paenibacillaceae</taxon>
        <taxon>Paenibacillus</taxon>
    </lineage>
</organism>
<dbReference type="KEGG" id="ppsc:EHS13_01310"/>
<dbReference type="HAMAP" id="MF_02040">
    <property type="entry name" value="Mrp_NBP35"/>
    <property type="match status" value="1"/>
</dbReference>
<evidence type="ECO:0000313" key="11">
    <source>
        <dbReference type="EMBL" id="QGQ93651.1"/>
    </source>
</evidence>
<evidence type="ECO:0000313" key="12">
    <source>
        <dbReference type="Proteomes" id="UP000426246"/>
    </source>
</evidence>
<evidence type="ECO:0000256" key="5">
    <source>
        <dbReference type="ARBA" id="ARBA00022840"/>
    </source>
</evidence>
<dbReference type="GO" id="GO:0140663">
    <property type="term" value="F:ATP-dependent FeS chaperone activity"/>
    <property type="evidence" value="ECO:0007669"/>
    <property type="project" value="InterPro"/>
</dbReference>
<dbReference type="PANTHER" id="PTHR42961">
    <property type="entry name" value="IRON-SULFUR PROTEIN NUBPL"/>
    <property type="match status" value="1"/>
</dbReference>
<dbReference type="InterPro" id="IPR044304">
    <property type="entry name" value="NUBPL-like"/>
</dbReference>
<dbReference type="PROSITE" id="PS01215">
    <property type="entry name" value="MRP"/>
    <property type="match status" value="1"/>
</dbReference>
<dbReference type="CDD" id="cd02037">
    <property type="entry name" value="Mrp_NBP35"/>
    <property type="match status" value="1"/>
</dbReference>
<evidence type="ECO:0000256" key="1">
    <source>
        <dbReference type="ARBA" id="ARBA00007352"/>
    </source>
</evidence>
<name>A0A6B8R9X2_9BACL</name>
<dbReference type="Proteomes" id="UP000426246">
    <property type="component" value="Chromosome"/>
</dbReference>
<feature type="region of interest" description="Disordered" evidence="9">
    <location>
        <begin position="84"/>
        <end position="109"/>
    </location>
</feature>
<comment type="similarity">
    <text evidence="1">In the N-terminal section; belongs to the MIP18 family.</text>
</comment>
<evidence type="ECO:0000259" key="10">
    <source>
        <dbReference type="Pfam" id="PF01883"/>
    </source>
</evidence>
<protein>
    <recommendedName>
        <fullName evidence="8">Iron-sulfur cluster carrier protein</fullName>
    </recommendedName>
</protein>
<dbReference type="Pfam" id="PF10609">
    <property type="entry name" value="ParA"/>
    <property type="match status" value="1"/>
</dbReference>
<sequence length="362" mass="39736">MITKEQILEAVKHVYDPEFKKPLVELNFVRDVLIKDEKVALTIVLSNDEELLKSQYKQDITGAIKHLGYQGEVHIRFRAISEHEKSELSGGDQKQQTRPQSKIRTDESTSILSPEANVRFIAVASGKGGVGKSTVTVNLAVALARKGKKVGIIDADIYGFSIPDMMGIENRPEMVENKIIPIERFGVKVISMGFFVEDNAPIIWRGPMLGKMLRNFFAEVTWGELDYVLLDLPPGTGDVALDVHQMIPQSKEIVVTTPHATAAFVAARAGAMALQTNHEILGVIENMSYYLDKSGEKDYVFGRGGGGKLAEQLNTELLAQIPLGAPDNLPTEEEYAPSVYKADTPTGLIYLEIADGIIAKLG</sequence>
<keyword evidence="4 8" id="KW-0547">Nucleotide-binding</keyword>
<dbReference type="GO" id="GO:0051539">
    <property type="term" value="F:4 iron, 4 sulfur cluster binding"/>
    <property type="evidence" value="ECO:0007669"/>
    <property type="project" value="TreeGrafter"/>
</dbReference>
<evidence type="ECO:0000256" key="6">
    <source>
        <dbReference type="ARBA" id="ARBA00023004"/>
    </source>
</evidence>
<dbReference type="GO" id="GO:0005524">
    <property type="term" value="F:ATP binding"/>
    <property type="evidence" value="ECO:0007669"/>
    <property type="project" value="UniProtKB-UniRule"/>
</dbReference>
<keyword evidence="7 8" id="KW-0411">Iron-sulfur</keyword>
<comment type="function">
    <text evidence="8">Binds and transfers iron-sulfur (Fe-S) clusters to target apoproteins. Can hydrolyze ATP.</text>
</comment>
<dbReference type="SUPFAM" id="SSF52540">
    <property type="entry name" value="P-loop containing nucleoside triphosphate hydrolases"/>
    <property type="match status" value="1"/>
</dbReference>
<dbReference type="AlphaFoldDB" id="A0A6B8R9X2"/>
<feature type="binding site" evidence="8">
    <location>
        <begin position="126"/>
        <end position="133"/>
    </location>
    <ligand>
        <name>ATP</name>
        <dbReference type="ChEBI" id="CHEBI:30616"/>
    </ligand>
</feature>
<evidence type="ECO:0000256" key="8">
    <source>
        <dbReference type="HAMAP-Rule" id="MF_02040"/>
    </source>
</evidence>
<comment type="subunit">
    <text evidence="8">Homodimer.</text>
</comment>
<dbReference type="InterPro" id="IPR034904">
    <property type="entry name" value="FSCA_dom_sf"/>
</dbReference>
<dbReference type="InterPro" id="IPR027417">
    <property type="entry name" value="P-loop_NTPase"/>
</dbReference>